<reference evidence="2" key="1">
    <citation type="submission" date="2016-05" db="EMBL/GenBank/DDBJ databases">
        <title>Comparative genomics of biotechnologically important yeasts.</title>
        <authorList>
            <consortium name="DOE Joint Genome Institute"/>
            <person name="Riley R."/>
            <person name="Haridas S."/>
            <person name="Wolfe K.H."/>
            <person name="Lopes M.R."/>
            <person name="Hittinger C.T."/>
            <person name="Goker M."/>
            <person name="Salamov A."/>
            <person name="Wisecaver J."/>
            <person name="Long T.M."/>
            <person name="Aerts A.L."/>
            <person name="Barry K."/>
            <person name="Choi C."/>
            <person name="Clum A."/>
            <person name="Coughlan A.Y."/>
            <person name="Deshpande S."/>
            <person name="Douglass A.P."/>
            <person name="Hanson S.J."/>
            <person name="Klenk H.-P."/>
            <person name="Labutti K."/>
            <person name="Lapidus A."/>
            <person name="Lindquist E."/>
            <person name="Lipzen A."/>
            <person name="Meier-Kolthoff J.P."/>
            <person name="Ohm R.A."/>
            <person name="Otillar R.P."/>
            <person name="Pangilinan J."/>
            <person name="Peng Y."/>
            <person name="Rokas A."/>
            <person name="Rosa C.A."/>
            <person name="Scheuner C."/>
            <person name="Sibirny A.A."/>
            <person name="Slot J.C."/>
            <person name="Stielow J.B."/>
            <person name="Sun H."/>
            <person name="Kurtzman C.P."/>
            <person name="Blackwell M."/>
            <person name="Grigoriev I.V."/>
            <person name="Jeffries T.W."/>
        </authorList>
    </citation>
    <scope>NUCLEOTIDE SEQUENCE [LARGE SCALE GENOMIC DNA]</scope>
    <source>
        <strain evidence="2">NRRL Y-17324</strain>
    </source>
</reference>
<sequence length="124" mass="13676">MDTSSAKVAHHFQREFCTVDHLPPLEFPPVARFSTSVSSLHQRPGIPFVVFHLPPMVIPTSISHGALASSTAVFHQLLAFAPKLMYIAYITCATRTTADRAKTHTTSAILRPRFSNWCSSAPRS</sequence>
<name>A0A1E4SF94_9ASCO</name>
<dbReference type="Proteomes" id="UP000094285">
    <property type="component" value="Unassembled WGS sequence"/>
</dbReference>
<keyword evidence="2" id="KW-1185">Reference proteome</keyword>
<dbReference type="RefSeq" id="XP_020063258.1">
    <property type="nucleotide sequence ID" value="XM_020208309.1"/>
</dbReference>
<protein>
    <submittedName>
        <fullName evidence="1">Uncharacterized protein</fullName>
    </submittedName>
</protein>
<dbReference type="EMBL" id="KV453914">
    <property type="protein sequence ID" value="ODV78136.1"/>
    <property type="molecule type" value="Genomic_DNA"/>
</dbReference>
<gene>
    <name evidence="1" type="ORF">CANTADRAFT_297738</name>
</gene>
<proteinExistence type="predicted"/>
<dbReference type="GeneID" id="30982446"/>
<evidence type="ECO:0000313" key="1">
    <source>
        <dbReference type="EMBL" id="ODV78136.1"/>
    </source>
</evidence>
<dbReference type="AlphaFoldDB" id="A0A1E4SF94"/>
<accession>A0A1E4SF94</accession>
<organism evidence="1 2">
    <name type="scientific">Suhomyces tanzawaensis NRRL Y-17324</name>
    <dbReference type="NCBI Taxonomy" id="984487"/>
    <lineage>
        <taxon>Eukaryota</taxon>
        <taxon>Fungi</taxon>
        <taxon>Dikarya</taxon>
        <taxon>Ascomycota</taxon>
        <taxon>Saccharomycotina</taxon>
        <taxon>Pichiomycetes</taxon>
        <taxon>Debaryomycetaceae</taxon>
        <taxon>Suhomyces</taxon>
    </lineage>
</organism>
<evidence type="ECO:0000313" key="2">
    <source>
        <dbReference type="Proteomes" id="UP000094285"/>
    </source>
</evidence>